<dbReference type="Proteomes" id="UP000595437">
    <property type="component" value="Chromosome 15"/>
</dbReference>
<dbReference type="EMBL" id="CP045904">
    <property type="protein sequence ID" value="QQP35905.1"/>
    <property type="molecule type" value="Genomic_DNA"/>
</dbReference>
<proteinExistence type="predicted"/>
<feature type="region of interest" description="Disordered" evidence="1">
    <location>
        <begin position="59"/>
        <end position="110"/>
    </location>
</feature>
<feature type="compositionally biased region" description="Low complexity" evidence="1">
    <location>
        <begin position="79"/>
        <end position="94"/>
    </location>
</feature>
<feature type="compositionally biased region" description="Pro residues" evidence="1">
    <location>
        <begin position="69"/>
        <end position="78"/>
    </location>
</feature>
<dbReference type="AlphaFoldDB" id="A0A7T8JVZ0"/>
<sequence length="110" mass="11645">MAAYGNLQPVIWNDQERRCAVIQILCIKGNTISNTQVSELLKIDRRRVAELRQQLKDTGTFVLSSTGPSGPPGAPAKPGPSTSSGGCQTSSSTTPAGPSGMLPRSWTFLT</sequence>
<keyword evidence="3" id="KW-1185">Reference proteome</keyword>
<evidence type="ECO:0000313" key="3">
    <source>
        <dbReference type="Proteomes" id="UP000595437"/>
    </source>
</evidence>
<evidence type="ECO:0000313" key="2">
    <source>
        <dbReference type="EMBL" id="QQP35905.1"/>
    </source>
</evidence>
<accession>A0A7T8JVZ0</accession>
<gene>
    <name evidence="2" type="ORF">FKW44_020846</name>
</gene>
<name>A0A7T8JVZ0_CALRO</name>
<reference evidence="3" key="1">
    <citation type="submission" date="2021-01" db="EMBL/GenBank/DDBJ databases">
        <title>Caligus Genome Assembly.</title>
        <authorList>
            <person name="Gallardo-Escarate C."/>
        </authorList>
    </citation>
    <scope>NUCLEOTIDE SEQUENCE [LARGE SCALE GENOMIC DNA]</scope>
</reference>
<evidence type="ECO:0000256" key="1">
    <source>
        <dbReference type="SAM" id="MobiDB-lite"/>
    </source>
</evidence>
<protein>
    <submittedName>
        <fullName evidence="2">Uncharacterized protein</fullName>
    </submittedName>
</protein>
<organism evidence="2 3">
    <name type="scientific">Caligus rogercresseyi</name>
    <name type="common">Sea louse</name>
    <dbReference type="NCBI Taxonomy" id="217165"/>
    <lineage>
        <taxon>Eukaryota</taxon>
        <taxon>Metazoa</taxon>
        <taxon>Ecdysozoa</taxon>
        <taxon>Arthropoda</taxon>
        <taxon>Crustacea</taxon>
        <taxon>Multicrustacea</taxon>
        <taxon>Hexanauplia</taxon>
        <taxon>Copepoda</taxon>
        <taxon>Siphonostomatoida</taxon>
        <taxon>Caligidae</taxon>
        <taxon>Caligus</taxon>
    </lineage>
</organism>